<protein>
    <submittedName>
        <fullName evidence="3">Uncharacterized protein</fullName>
    </submittedName>
</protein>
<proteinExistence type="predicted"/>
<reference evidence="3" key="1">
    <citation type="submission" date="2020-01" db="EMBL/GenBank/DDBJ databases">
        <title>Identification and distribution of gene clusters putatively required for synthesis of sphingolipid metabolism inhibitors in phylogenetically diverse species of the filamentous fungus Fusarium.</title>
        <authorList>
            <person name="Kim H.-S."/>
            <person name="Busman M."/>
            <person name="Brown D.W."/>
            <person name="Divon H."/>
            <person name="Uhlig S."/>
            <person name="Proctor R.H."/>
        </authorList>
    </citation>
    <scope>NUCLEOTIDE SEQUENCE</scope>
    <source>
        <strain evidence="3">NRRL 53441</strain>
    </source>
</reference>
<dbReference type="EMBL" id="JAADJG010000050">
    <property type="protein sequence ID" value="KAF4456637.1"/>
    <property type="molecule type" value="Genomic_DNA"/>
</dbReference>
<keyword evidence="4" id="KW-1185">Reference proteome</keyword>
<comment type="caution">
    <text evidence="3">The sequence shown here is derived from an EMBL/GenBank/DDBJ whole genome shotgun (WGS) entry which is preliminary data.</text>
</comment>
<feature type="region of interest" description="Disordered" evidence="1">
    <location>
        <begin position="78"/>
        <end position="145"/>
    </location>
</feature>
<dbReference type="OrthoDB" id="5105250at2759"/>
<dbReference type="AlphaFoldDB" id="A0A8H4KST8"/>
<feature type="signal peptide" evidence="2">
    <location>
        <begin position="1"/>
        <end position="19"/>
    </location>
</feature>
<organism evidence="3 4">
    <name type="scientific">Fusarium austroafricanum</name>
    <dbReference type="NCBI Taxonomy" id="2364996"/>
    <lineage>
        <taxon>Eukaryota</taxon>
        <taxon>Fungi</taxon>
        <taxon>Dikarya</taxon>
        <taxon>Ascomycota</taxon>
        <taxon>Pezizomycotina</taxon>
        <taxon>Sordariomycetes</taxon>
        <taxon>Hypocreomycetidae</taxon>
        <taxon>Hypocreales</taxon>
        <taxon>Nectriaceae</taxon>
        <taxon>Fusarium</taxon>
        <taxon>Fusarium concolor species complex</taxon>
    </lineage>
</organism>
<evidence type="ECO:0000256" key="1">
    <source>
        <dbReference type="SAM" id="MobiDB-lite"/>
    </source>
</evidence>
<feature type="chain" id="PRO_5034872931" evidence="2">
    <location>
        <begin position="20"/>
        <end position="320"/>
    </location>
</feature>
<keyword evidence="2" id="KW-0732">Signal</keyword>
<name>A0A8H4KST8_9HYPO</name>
<evidence type="ECO:0000313" key="3">
    <source>
        <dbReference type="EMBL" id="KAF4456637.1"/>
    </source>
</evidence>
<accession>A0A8H4KST8</accession>
<gene>
    <name evidence="3" type="ORF">F53441_1295</name>
</gene>
<dbReference type="Proteomes" id="UP000605986">
    <property type="component" value="Unassembled WGS sequence"/>
</dbReference>
<evidence type="ECO:0000256" key="2">
    <source>
        <dbReference type="SAM" id="SignalP"/>
    </source>
</evidence>
<evidence type="ECO:0000313" key="4">
    <source>
        <dbReference type="Proteomes" id="UP000605986"/>
    </source>
</evidence>
<sequence length="320" mass="33059">MHSNIWLGVGLFIARSALASPCKPRSSASDALTTTTFAATEPTSTSVSTTTDISSKTTSTITVETTVATSDASETIGIGSITTATSEAESTTISQAETTTTSDHESTTAAPDSSETTTIGGTTTATSEAESTTTADTTTTTEGTTTAAVAAPTFSILAGSAPVTGAVLQAQTQQPSYPAFNPSFNSMSAPYSARTWILDPNTGHVKDKATGSHLCAYYLFVNQNGGAPSISTCVYDQNPGLNSMYGYLSCQIANGQLSCTAPKTVCNEVDGNLDCITAPGQENAYNQIVARESRTSNAYLAIYETTPNGWSTMALNVQEV</sequence>